<dbReference type="GeneID" id="20327096"/>
<dbReference type="RefSeq" id="XP_009164560.1">
    <property type="nucleotide sequence ID" value="XM_009166296.1"/>
</dbReference>
<dbReference type="AlphaFoldDB" id="A0A075AIJ7"/>
<feature type="non-terminal residue" evidence="1">
    <location>
        <position position="71"/>
    </location>
</feature>
<dbReference type="Proteomes" id="UP000054324">
    <property type="component" value="Unassembled WGS sequence"/>
</dbReference>
<proteinExistence type="predicted"/>
<dbReference type="KEGG" id="ovi:T265_12928"/>
<name>A0A075AIJ7_OPIVI</name>
<gene>
    <name evidence="1" type="ORF">T265_12928</name>
</gene>
<keyword evidence="2" id="KW-1185">Reference proteome</keyword>
<reference evidence="1 2" key="1">
    <citation type="submission" date="2013-11" db="EMBL/GenBank/DDBJ databases">
        <title>Opisthorchis viverrini - life in the bile duct.</title>
        <authorList>
            <person name="Young N.D."/>
            <person name="Nagarajan N."/>
            <person name="Lin S.J."/>
            <person name="Korhonen P.K."/>
            <person name="Jex A.R."/>
            <person name="Hall R.S."/>
            <person name="Safavi-Hemami H."/>
            <person name="Kaewkong W."/>
            <person name="Bertrand D."/>
            <person name="Gao S."/>
            <person name="Seet Q."/>
            <person name="Wongkham S."/>
            <person name="Teh B.T."/>
            <person name="Wongkham C."/>
            <person name="Intapan P.M."/>
            <person name="Maleewong W."/>
            <person name="Yang X."/>
            <person name="Hu M."/>
            <person name="Wang Z."/>
            <person name="Hofmann A."/>
            <person name="Sternberg P.W."/>
            <person name="Tan P."/>
            <person name="Wang J."/>
            <person name="Gasser R.B."/>
        </authorList>
    </citation>
    <scope>NUCLEOTIDE SEQUENCE [LARGE SCALE GENOMIC DNA]</scope>
</reference>
<accession>A0A075AIJ7</accession>
<dbReference type="EMBL" id="KL596642">
    <property type="protein sequence ID" value="KER31754.1"/>
    <property type="molecule type" value="Genomic_DNA"/>
</dbReference>
<protein>
    <submittedName>
        <fullName evidence="1">Uncharacterized protein</fullName>
    </submittedName>
</protein>
<sequence length="71" mass="8344">MQSMQGMQIAENSSTTRDGFRPSLGWLMLYLNPNWTDCDKYTSLPIHLIFMSEFRVRTFHICTHVRHVQAP</sequence>
<evidence type="ECO:0000313" key="2">
    <source>
        <dbReference type="Proteomes" id="UP000054324"/>
    </source>
</evidence>
<organism evidence="1 2">
    <name type="scientific">Opisthorchis viverrini</name>
    <name type="common">Southeast Asian liver fluke</name>
    <dbReference type="NCBI Taxonomy" id="6198"/>
    <lineage>
        <taxon>Eukaryota</taxon>
        <taxon>Metazoa</taxon>
        <taxon>Spiralia</taxon>
        <taxon>Lophotrochozoa</taxon>
        <taxon>Platyhelminthes</taxon>
        <taxon>Trematoda</taxon>
        <taxon>Digenea</taxon>
        <taxon>Opisthorchiida</taxon>
        <taxon>Opisthorchiata</taxon>
        <taxon>Opisthorchiidae</taxon>
        <taxon>Opisthorchis</taxon>
    </lineage>
</organism>
<dbReference type="CTD" id="20327096"/>
<evidence type="ECO:0000313" key="1">
    <source>
        <dbReference type="EMBL" id="KER31754.1"/>
    </source>
</evidence>